<evidence type="ECO:0000256" key="1">
    <source>
        <dbReference type="ARBA" id="ARBA00038215"/>
    </source>
</evidence>
<dbReference type="InterPro" id="IPR001466">
    <property type="entry name" value="Beta-lactam-related"/>
</dbReference>
<accession>A0A2A9NMJ7</accession>
<proteinExistence type="inferred from homology"/>
<dbReference type="AlphaFoldDB" id="A0A2A9NMJ7"/>
<feature type="region of interest" description="Disordered" evidence="2">
    <location>
        <begin position="538"/>
        <end position="564"/>
    </location>
</feature>
<dbReference type="STRING" id="703135.A0A2A9NMJ7"/>
<keyword evidence="5" id="KW-1185">Reference proteome</keyword>
<dbReference type="Pfam" id="PF00144">
    <property type="entry name" value="Beta-lactamase"/>
    <property type="match status" value="1"/>
</dbReference>
<comment type="similarity">
    <text evidence="1">Belongs to the peptidase S12 family.</text>
</comment>
<reference evidence="4 5" key="1">
    <citation type="submission" date="2014-02" db="EMBL/GenBank/DDBJ databases">
        <title>Transposable element dynamics among asymbiotic and ectomycorrhizal Amanita fungi.</title>
        <authorList>
            <consortium name="DOE Joint Genome Institute"/>
            <person name="Hess J."/>
            <person name="Skrede I."/>
            <person name="Wolfe B."/>
            <person name="LaButti K."/>
            <person name="Ohm R.A."/>
            <person name="Grigoriev I.V."/>
            <person name="Pringle A."/>
        </authorList>
    </citation>
    <scope>NUCLEOTIDE SEQUENCE [LARGE SCALE GENOMIC DNA]</scope>
    <source>
        <strain evidence="4 5">SKay4041</strain>
    </source>
</reference>
<dbReference type="PANTHER" id="PTHR46825:SF15">
    <property type="entry name" value="BETA-LACTAMASE-RELATED DOMAIN-CONTAINING PROTEIN"/>
    <property type="match status" value="1"/>
</dbReference>
<dbReference type="OrthoDB" id="5946976at2759"/>
<sequence>MLSSWNTPGLAVAVVRRDNSVPGGWRREYASYGIAKDDGAPITPDTIFAIGSNSKLFLSFSVGLLISNETLAKERGKVLDWNTKAQDVLPGWGLMDETASKSANIQDMLTHRTGMPGHDNSIAVKPGGKAEMIATLRYLRPSAEFRQTFQYNNVMYESLAHLPTVLLNQSYESYVEQHMIKPLNMSSTMYSVKQAEASGKFADGYQWSMSDTARGIRGIRTATVPYFSRNGTEGLWAGAGGVLSTARDLSIWVSMLLNNGRHPDTNETVIPEAAVDYAATGYTVFDRKASFPELSPKVYGYGQRIYSYRGHEVFEHGGTTVGFKTQITRFPNDNLAIVVLSNDITANPIVESVKWRITDEIFGLSPIDWDSRYRQAYEASIKNLNTGISRPSDIKPPSAPFESMEKSYSHPTYGILRPCYANKGNNSSSSSSSGSYCSDVLSKPLTQTLLAASGSDAPSLIIPWVRVVATHLLLTHYTGNIFNASVLWTNRDVREAEGYGSTGDVVTGLDNRFVIEWVKPGQEGEGLAFKGGFWGSEGVDAQEPGGTGEESAEAWFKVGDNANN</sequence>
<name>A0A2A9NMJ7_9AGAR</name>
<evidence type="ECO:0000313" key="4">
    <source>
        <dbReference type="EMBL" id="PFH48893.1"/>
    </source>
</evidence>
<protein>
    <recommendedName>
        <fullName evidence="3">Beta-lactamase-related domain-containing protein</fullName>
    </recommendedName>
</protein>
<organism evidence="4 5">
    <name type="scientific">Amanita thiersii Skay4041</name>
    <dbReference type="NCBI Taxonomy" id="703135"/>
    <lineage>
        <taxon>Eukaryota</taxon>
        <taxon>Fungi</taxon>
        <taxon>Dikarya</taxon>
        <taxon>Basidiomycota</taxon>
        <taxon>Agaricomycotina</taxon>
        <taxon>Agaricomycetes</taxon>
        <taxon>Agaricomycetidae</taxon>
        <taxon>Agaricales</taxon>
        <taxon>Pluteineae</taxon>
        <taxon>Amanitaceae</taxon>
        <taxon>Amanita</taxon>
    </lineage>
</organism>
<dbReference type="InterPro" id="IPR050491">
    <property type="entry name" value="AmpC-like"/>
</dbReference>
<evidence type="ECO:0000313" key="5">
    <source>
        <dbReference type="Proteomes" id="UP000242287"/>
    </source>
</evidence>
<dbReference type="EMBL" id="KZ302047">
    <property type="protein sequence ID" value="PFH48893.1"/>
    <property type="molecule type" value="Genomic_DNA"/>
</dbReference>
<dbReference type="InterPro" id="IPR012338">
    <property type="entry name" value="Beta-lactam/transpept-like"/>
</dbReference>
<feature type="domain" description="Beta-lactamase-related" evidence="3">
    <location>
        <begin position="7"/>
        <end position="348"/>
    </location>
</feature>
<gene>
    <name evidence="4" type="ORF">AMATHDRAFT_179745</name>
</gene>
<dbReference type="SUPFAM" id="SSF56601">
    <property type="entry name" value="beta-lactamase/transpeptidase-like"/>
    <property type="match status" value="1"/>
</dbReference>
<evidence type="ECO:0000256" key="2">
    <source>
        <dbReference type="SAM" id="MobiDB-lite"/>
    </source>
</evidence>
<dbReference type="Proteomes" id="UP000242287">
    <property type="component" value="Unassembled WGS sequence"/>
</dbReference>
<evidence type="ECO:0000259" key="3">
    <source>
        <dbReference type="Pfam" id="PF00144"/>
    </source>
</evidence>
<dbReference type="PANTHER" id="PTHR46825">
    <property type="entry name" value="D-ALANYL-D-ALANINE-CARBOXYPEPTIDASE/ENDOPEPTIDASE AMPH"/>
    <property type="match status" value="1"/>
</dbReference>
<dbReference type="Gene3D" id="3.40.710.10">
    <property type="entry name" value="DD-peptidase/beta-lactamase superfamily"/>
    <property type="match status" value="1"/>
</dbReference>